<feature type="coiled-coil region" evidence="1">
    <location>
        <begin position="802"/>
        <end position="922"/>
    </location>
</feature>
<dbReference type="InterPro" id="IPR027417">
    <property type="entry name" value="P-loop_NTPase"/>
</dbReference>
<feature type="coiled-coil region" evidence="1">
    <location>
        <begin position="608"/>
        <end position="635"/>
    </location>
</feature>
<comment type="caution">
    <text evidence="3">The sequence shown here is derived from an EMBL/GenBank/DDBJ whole genome shotgun (WGS) entry which is preliminary data.</text>
</comment>
<feature type="compositionally biased region" description="Basic and acidic residues" evidence="2">
    <location>
        <begin position="450"/>
        <end position="470"/>
    </location>
</feature>
<name>A0A9X5C7A5_9FIRM</name>
<organism evidence="3 4">
    <name type="scientific">Schaedlerella arabinosiphila</name>
    <dbReference type="NCBI Taxonomy" id="2044587"/>
    <lineage>
        <taxon>Bacteria</taxon>
        <taxon>Bacillati</taxon>
        <taxon>Bacillota</taxon>
        <taxon>Clostridia</taxon>
        <taxon>Lachnospirales</taxon>
        <taxon>Lachnospiraceae</taxon>
        <taxon>Schaedlerella</taxon>
    </lineage>
</organism>
<accession>A0A9X5C7A5</accession>
<reference evidence="3 4" key="1">
    <citation type="submission" date="2019-07" db="EMBL/GenBank/DDBJ databases">
        <title>Draft genome sequences of 15 bacterial species constituting the stable defined intestinal microbiota of the GM15 gnotobiotic mouse model.</title>
        <authorList>
            <person name="Elie C."/>
            <person name="Mathieu A."/>
            <person name="Saliou A."/>
            <person name="Darnaud M."/>
            <person name="Leulier F."/>
            <person name="Tamellini A."/>
        </authorList>
    </citation>
    <scope>NUCLEOTIDE SEQUENCE [LARGE SCALE GENOMIC DNA]</scope>
    <source>
        <strain evidence="4">ASF 502</strain>
    </source>
</reference>
<sequence length="1534" mass="181116">MSKINAVRLININYNNNAIRVSDETFHFNGESTLISLRNGGGKSVLVQMLTAPFVHRRYRDAKDRPFESYFTTGKPSFILVEWALDQNAGFVLTGMMVRRSQDSDSGEDLEMVNFICEYRSSCIQDIHHLPVVEKGKKEMVLKNFSACRQMFEEYKRDRSLHFFYYDMNNGAQSRQYFDKLQEYQIHYKEWESIIKKVNLKESGLSELFSDCRDEKGLVEKWFLDAVESKLNKERNRMKEFQSILEKYVGQYKDNRSKIQRRDTIRLFKQEAEQIREKLELYREGEVKEEAQENVVAHFIAELERLQAGTKEGHEDILAQMEQVHEEIARVEYEKLSGEIYELEEQMRFHLSNRDMITVEKEALERETEGIVRRLHLLACAKQQRLADEEKAEWDGALQRLRVAQEKSVNLEPERNRLGYVLRRHYERELEETGKRQQENSQAAAAAAEEISREKETQAAREEQLRERASAEGALKTRVQSYDRREEQFNTRYEEHFVRNILGEYEPGALEIFRESLGNRTEELSRERLKTKKALEAARETRRSQERRLTDLRESQIRRKAKLEQQERTRAAFEEELETRRVILKYLDLEEKDVFDTEKILHASGRKLLEISNLRRNLEKEEDVLQKEYQRLTKGQVLELPQELEAELAGLGIHVVYGMEWLKKNGYSEEENQELVRCHPFLPYGLILSRQELEKLSRHRGNICTSFPIPIILREHLENKETQEEGNVRSFGGISFYVLFNEKLLDEEKLRGLVLEKEQQILRKQEAIRIRQEEYRQYFERQEQVKNQSVNRENYAANGKLLEELEGQIRSTDEDIRGISQELAELKDRMDRQEQDIRRADRELERQQRKTEDFEEMQGAYEEYLHSRRELELCRKEIRRLTEQKKLSMEKLEKLQDRQRSLEAERDALLREEEEQQDAVRKYRRYEEYTELAEKEAGEDWRKLWEDAGDWVLQGGGQEEAGRLLDGESRELDGCPQHGGLQKPSGQTLQGMSQESSGRGRLELRKVVADMEARYAAVTATVSLEIQELERQEQLSGRRYKESDQELRHLQKKFGLSETAWQDIHYNRKEESHQEVLLEDRHLKIQTKQALWNEEDKRIAVITQQKSDLLKRMRTECGREEPLPKAQIQNQDFESRKNQLKYQEKELAHTADKLQNRLWSLNENLTALAEYSEFARKEPVVWEQDFGEMNARELRNFKGILIRDYNQCVKSRQEAKEQLVRVLNQIVRDEHFQEDYYKKPLEAMLELADDAGQTQRQLETTIQSYDSLMEKLEVDISVVEKEKQKIAELLEDYLQEVHRNIGRIDHNSTITIRGRAVKMLKIQLPAWEENENMYRIRLQDLIDELTQKGIGIFERNENAQEYFGTRMTTRNLYDTVVGIGNVQIRLYKIEAQREYPITWAEVAKNSGGEGFLSAFVILSSLLYYMRRDETDIFADRNEGKVLLMDNPFAQTNASHLLKPLMDVAKKTNTQLICLTGLGGDSIYNRFDNIYVLNLIAASLRSGIHYLRANHLRGNEPETMVVSQIEVMEQQELVF</sequence>
<feature type="region of interest" description="Disordered" evidence="2">
    <location>
        <begin position="431"/>
        <end position="480"/>
    </location>
</feature>
<dbReference type="Gene3D" id="3.40.50.300">
    <property type="entry name" value="P-loop containing nucleotide triphosphate hydrolases"/>
    <property type="match status" value="1"/>
</dbReference>
<protein>
    <recommendedName>
        <fullName evidence="5">ATPase involved in DNA repair</fullName>
    </recommendedName>
</protein>
<evidence type="ECO:0000313" key="4">
    <source>
        <dbReference type="Proteomes" id="UP000474104"/>
    </source>
</evidence>
<evidence type="ECO:0008006" key="5">
    <source>
        <dbReference type="Google" id="ProtNLM"/>
    </source>
</evidence>
<feature type="region of interest" description="Disordered" evidence="2">
    <location>
        <begin position="970"/>
        <end position="1001"/>
    </location>
</feature>
<evidence type="ECO:0000256" key="1">
    <source>
        <dbReference type="SAM" id="Coils"/>
    </source>
</evidence>
<dbReference type="Proteomes" id="UP000474104">
    <property type="component" value="Unassembled WGS sequence"/>
</dbReference>
<dbReference type="RefSeq" id="WP_162205640.1">
    <property type="nucleotide sequence ID" value="NZ_VIRB01000074.1"/>
</dbReference>
<evidence type="ECO:0000313" key="3">
    <source>
        <dbReference type="EMBL" id="NDO69405.1"/>
    </source>
</evidence>
<dbReference type="EMBL" id="VIRB01000074">
    <property type="protein sequence ID" value="NDO69405.1"/>
    <property type="molecule type" value="Genomic_DNA"/>
</dbReference>
<proteinExistence type="predicted"/>
<feature type="compositionally biased region" description="Polar residues" evidence="2">
    <location>
        <begin position="984"/>
        <end position="997"/>
    </location>
</feature>
<gene>
    <name evidence="3" type="ORF">FMM80_12255</name>
</gene>
<evidence type="ECO:0000256" key="2">
    <source>
        <dbReference type="SAM" id="MobiDB-lite"/>
    </source>
</evidence>
<feature type="coiled-coil region" evidence="1">
    <location>
        <begin position="521"/>
        <end position="566"/>
    </location>
</feature>
<feature type="coiled-coil region" evidence="1">
    <location>
        <begin position="224"/>
        <end position="285"/>
    </location>
</feature>
<feature type="coiled-coil region" evidence="1">
    <location>
        <begin position="1255"/>
        <end position="1296"/>
    </location>
</feature>
<keyword evidence="1" id="KW-0175">Coiled coil</keyword>